<keyword evidence="1" id="KW-0472">Membrane</keyword>
<evidence type="ECO:0000313" key="3">
    <source>
        <dbReference type="Proteomes" id="UP000187280"/>
    </source>
</evidence>
<dbReference type="RefSeq" id="WP_139171509.1">
    <property type="nucleotide sequence ID" value="NZ_FNQS01000009.1"/>
</dbReference>
<name>A0A1H4E9R7_9GAMM</name>
<dbReference type="AlphaFoldDB" id="A0A1H4E9R7"/>
<feature type="transmembrane region" description="Helical" evidence="1">
    <location>
        <begin position="87"/>
        <end position="109"/>
    </location>
</feature>
<gene>
    <name evidence="2" type="ORF">SAMN02982996_02567</name>
</gene>
<dbReference type="GeneID" id="97766250"/>
<keyword evidence="3" id="KW-1185">Reference proteome</keyword>
<keyword evidence="1" id="KW-1133">Transmembrane helix</keyword>
<protein>
    <submittedName>
        <fullName evidence="2">Uncharacterized protein</fullName>
    </submittedName>
</protein>
<dbReference type="STRING" id="71657.SAMN02982996_02567"/>
<dbReference type="Proteomes" id="UP000187280">
    <property type="component" value="Unassembled WGS sequence"/>
</dbReference>
<keyword evidence="1" id="KW-0812">Transmembrane</keyword>
<dbReference type="EMBL" id="FNQS01000009">
    <property type="protein sequence ID" value="SEA81783.1"/>
    <property type="molecule type" value="Genomic_DNA"/>
</dbReference>
<evidence type="ECO:0000313" key="2">
    <source>
        <dbReference type="EMBL" id="SEA81783.1"/>
    </source>
</evidence>
<sequence>MDRRDNELQELADQVAGSLKMLPQENLERQITISVGGDNPGSIHVGSVVNINPAPVRPPELHEMDNRTLLNMKKALISNRNESSRRCYFNIPCILLFGLISGAFIFVLWNIFLILHQKPTLLDLDEKKLIIYASWVCLVTVAGKHLEKIRKIESQIATENQTIIDTIDVILFRRGM</sequence>
<feature type="transmembrane region" description="Helical" evidence="1">
    <location>
        <begin position="129"/>
        <end position="146"/>
    </location>
</feature>
<evidence type="ECO:0000256" key="1">
    <source>
        <dbReference type="SAM" id="Phobius"/>
    </source>
</evidence>
<reference evidence="2 3" key="1">
    <citation type="submission" date="2016-10" db="EMBL/GenBank/DDBJ databases">
        <authorList>
            <person name="de Groot N.N."/>
        </authorList>
    </citation>
    <scope>NUCLEOTIDE SEQUENCE [LARGE SCALE GENOMIC DNA]</scope>
    <source>
        <strain evidence="2 3">ATCC 29281</strain>
    </source>
</reference>
<proteinExistence type="predicted"/>
<organism evidence="2 3">
    <name type="scientific">Lonsdalea quercina</name>
    <dbReference type="NCBI Taxonomy" id="71657"/>
    <lineage>
        <taxon>Bacteria</taxon>
        <taxon>Pseudomonadati</taxon>
        <taxon>Pseudomonadota</taxon>
        <taxon>Gammaproteobacteria</taxon>
        <taxon>Enterobacterales</taxon>
        <taxon>Pectobacteriaceae</taxon>
        <taxon>Lonsdalea</taxon>
    </lineage>
</organism>
<accession>A0A1H4E9R7</accession>